<evidence type="ECO:0000313" key="1">
    <source>
        <dbReference type="EMBL" id="EKE26144.1"/>
    </source>
</evidence>
<name>K2G7X5_9BACT</name>
<comment type="caution">
    <text evidence="1">The sequence shown here is derived from an EMBL/GenBank/DDBJ whole genome shotgun (WGS) entry which is preliminary data.</text>
</comment>
<dbReference type="EMBL" id="AMFJ01000926">
    <property type="protein sequence ID" value="EKE26144.1"/>
    <property type="molecule type" value="Genomic_DNA"/>
</dbReference>
<sequence>MSSIDNLMPCEDPENNLWNLKLWPDYWLKVAELKPIDASAITTFKRNLLELLNKGPLKKVIWSFWNKRISIDRMNSNIINDSWNVGKIVGGIKKRVFDNVNERWLIWITRFLKDIEDNAVWNVSLESISQNLALLDKTDIKMVEWKIKFLKDKGIESEYLDILKQEINKNSETNLSKNNINI</sequence>
<protein>
    <submittedName>
        <fullName evidence="1">Uncharacterized protein</fullName>
    </submittedName>
</protein>
<gene>
    <name evidence="1" type="ORF">ACD_4C00410G0002</name>
</gene>
<organism evidence="1">
    <name type="scientific">uncultured bacterium</name>
    <name type="common">gcode 4</name>
    <dbReference type="NCBI Taxonomy" id="1234023"/>
    <lineage>
        <taxon>Bacteria</taxon>
        <taxon>environmental samples</taxon>
    </lineage>
</organism>
<proteinExistence type="predicted"/>
<accession>K2G7X5</accession>
<reference evidence="1" key="1">
    <citation type="journal article" date="2012" name="Science">
        <title>Fermentation, hydrogen, and sulfur metabolism in multiple uncultivated bacterial phyla.</title>
        <authorList>
            <person name="Wrighton K.C."/>
            <person name="Thomas B.C."/>
            <person name="Sharon I."/>
            <person name="Miller C.S."/>
            <person name="Castelle C.J."/>
            <person name="VerBerkmoes N.C."/>
            <person name="Wilkins M.J."/>
            <person name="Hettich R.L."/>
            <person name="Lipton M.S."/>
            <person name="Williams K.H."/>
            <person name="Long P.E."/>
            <person name="Banfield J.F."/>
        </authorList>
    </citation>
    <scope>NUCLEOTIDE SEQUENCE [LARGE SCALE GENOMIC DNA]</scope>
</reference>
<dbReference type="AlphaFoldDB" id="K2G7X5"/>